<gene>
    <name evidence="2" type="ORF">Q2T52_08860</name>
</gene>
<evidence type="ECO:0000313" key="2">
    <source>
        <dbReference type="EMBL" id="MDO1582206.1"/>
    </source>
</evidence>
<keyword evidence="1" id="KW-1133">Transmembrane helix</keyword>
<accession>A0ABT8SV25</accession>
<feature type="transmembrane region" description="Helical" evidence="1">
    <location>
        <begin position="66"/>
        <end position="87"/>
    </location>
</feature>
<feature type="transmembrane region" description="Helical" evidence="1">
    <location>
        <begin position="40"/>
        <end position="59"/>
    </location>
</feature>
<keyword evidence="1" id="KW-0812">Transmembrane</keyword>
<organism evidence="2 3">
    <name type="scientific">Rhizobium oryzicola</name>
    <dbReference type="NCBI Taxonomy" id="1232668"/>
    <lineage>
        <taxon>Bacteria</taxon>
        <taxon>Pseudomonadati</taxon>
        <taxon>Pseudomonadota</taxon>
        <taxon>Alphaproteobacteria</taxon>
        <taxon>Hyphomicrobiales</taxon>
        <taxon>Rhizobiaceae</taxon>
        <taxon>Rhizobium/Agrobacterium group</taxon>
        <taxon>Rhizobium</taxon>
    </lineage>
</organism>
<dbReference type="EMBL" id="JAUKWQ010000002">
    <property type="protein sequence ID" value="MDO1582206.1"/>
    <property type="molecule type" value="Genomic_DNA"/>
</dbReference>
<keyword evidence="1" id="KW-0472">Membrane</keyword>
<feature type="transmembrane region" description="Helical" evidence="1">
    <location>
        <begin position="123"/>
        <end position="141"/>
    </location>
</feature>
<dbReference type="PANTHER" id="PTHR15887:SF1">
    <property type="entry name" value="TRANSMEMBRANE PROTEIN 69"/>
    <property type="match status" value="1"/>
</dbReference>
<dbReference type="Proteomes" id="UP001169006">
    <property type="component" value="Unassembled WGS sequence"/>
</dbReference>
<protein>
    <submittedName>
        <fullName evidence="2">DUF3429 domain-containing protein</fullName>
    </submittedName>
</protein>
<evidence type="ECO:0000256" key="1">
    <source>
        <dbReference type="SAM" id="Phobius"/>
    </source>
</evidence>
<sequence length="142" mass="15243">MNLSSISLTGLLTFSGAIPFAVLAIPHLPLIDEAQRVNALLAYGAVIASFMAGSLWGLVQRDGQPPAGILIASNVAALLAWATLLMAPGRMALMIQFVVFAGLLLVDRELTSASQEPRWYWDMRIRITAIVSACYVAAILFL</sequence>
<evidence type="ECO:0000313" key="3">
    <source>
        <dbReference type="Proteomes" id="UP001169006"/>
    </source>
</evidence>
<dbReference type="PANTHER" id="PTHR15887">
    <property type="entry name" value="TRANSMEMBRANE PROTEIN 69"/>
    <property type="match status" value="1"/>
</dbReference>
<dbReference type="RefSeq" id="WP_302076346.1">
    <property type="nucleotide sequence ID" value="NZ_JAUKWQ010000002.1"/>
</dbReference>
<proteinExistence type="predicted"/>
<dbReference type="InterPro" id="IPR021836">
    <property type="entry name" value="DUF3429"/>
</dbReference>
<name>A0ABT8SV25_9HYPH</name>
<dbReference type="Pfam" id="PF11911">
    <property type="entry name" value="DUF3429"/>
    <property type="match status" value="1"/>
</dbReference>
<reference evidence="2" key="2">
    <citation type="submission" date="2023-07" db="EMBL/GenBank/DDBJ databases">
        <authorList>
            <person name="Sun H."/>
        </authorList>
    </citation>
    <scope>NUCLEOTIDE SEQUENCE</scope>
    <source>
        <strain evidence="2">05753</strain>
    </source>
</reference>
<keyword evidence="3" id="KW-1185">Reference proteome</keyword>
<feature type="transmembrane region" description="Helical" evidence="1">
    <location>
        <begin position="93"/>
        <end position="111"/>
    </location>
</feature>
<reference evidence="2" key="1">
    <citation type="journal article" date="2015" name="Int. J. Syst. Evol. Microbiol.">
        <title>Rhizobium oryzicola sp. nov., potential plant-growth-promoting endophytic bacteria isolated from rice roots.</title>
        <authorList>
            <person name="Zhang X.X."/>
            <person name="Gao J.S."/>
            <person name="Cao Y.H."/>
            <person name="Sheirdil R.A."/>
            <person name="Wang X.C."/>
            <person name="Zhang L."/>
        </authorList>
    </citation>
    <scope>NUCLEOTIDE SEQUENCE</scope>
    <source>
        <strain evidence="2">05753</strain>
    </source>
</reference>
<comment type="caution">
    <text evidence="2">The sequence shown here is derived from an EMBL/GenBank/DDBJ whole genome shotgun (WGS) entry which is preliminary data.</text>
</comment>